<organism evidence="6">
    <name type="scientific">marine sediment metagenome</name>
    <dbReference type="NCBI Taxonomy" id="412755"/>
    <lineage>
        <taxon>unclassified sequences</taxon>
        <taxon>metagenomes</taxon>
        <taxon>ecological metagenomes</taxon>
    </lineage>
</organism>
<evidence type="ECO:0000256" key="2">
    <source>
        <dbReference type="ARBA" id="ARBA00023015"/>
    </source>
</evidence>
<comment type="similarity">
    <text evidence="1">Belongs to the DtxR/MntR family.</text>
</comment>
<gene>
    <name evidence="6" type="ORF">S03H2_24658</name>
</gene>
<dbReference type="InterPro" id="IPR036421">
    <property type="entry name" value="Fe_dep_repressor_sf"/>
</dbReference>
<dbReference type="EMBL" id="BARU01013760">
    <property type="protein sequence ID" value="GAH40540.1"/>
    <property type="molecule type" value="Genomic_DNA"/>
</dbReference>
<dbReference type="InterPro" id="IPR036390">
    <property type="entry name" value="WH_DNA-bd_sf"/>
</dbReference>
<evidence type="ECO:0000256" key="3">
    <source>
        <dbReference type="ARBA" id="ARBA00023125"/>
    </source>
</evidence>
<feature type="non-terminal residue" evidence="6">
    <location>
        <position position="118"/>
    </location>
</feature>
<dbReference type="InterPro" id="IPR050536">
    <property type="entry name" value="DtxR_MntR_Metal-Reg"/>
</dbReference>
<feature type="domain" description="HTH dtxR-type" evidence="5">
    <location>
        <begin position="1"/>
        <end position="70"/>
    </location>
</feature>
<dbReference type="Gene3D" id="1.10.10.10">
    <property type="entry name" value="Winged helix-like DNA-binding domain superfamily/Winged helix DNA-binding domain"/>
    <property type="match status" value="1"/>
</dbReference>
<dbReference type="AlphaFoldDB" id="X1G6U5"/>
<dbReference type="Pfam" id="PF01325">
    <property type="entry name" value="Fe_dep_repress"/>
    <property type="match status" value="1"/>
</dbReference>
<evidence type="ECO:0000256" key="4">
    <source>
        <dbReference type="ARBA" id="ARBA00023163"/>
    </source>
</evidence>
<evidence type="ECO:0000313" key="6">
    <source>
        <dbReference type="EMBL" id="GAH40540.1"/>
    </source>
</evidence>
<dbReference type="Gene3D" id="1.10.60.10">
    <property type="entry name" value="Iron dependent repressor, metal binding and dimerisation domain"/>
    <property type="match status" value="1"/>
</dbReference>
<dbReference type="GO" id="GO:0046983">
    <property type="term" value="F:protein dimerization activity"/>
    <property type="evidence" value="ECO:0007669"/>
    <property type="project" value="InterPro"/>
</dbReference>
<sequence length="118" mass="13244">MMARKVQRPSQTIENYLGVIYTLSRDGETVIGRKLADWLEVSPPTVTATLQRMIRDGWVTMSDDKSIRLTEGGREAATSVIRRHMLTELLLARILGVPWSKVHEEADRMAHGVSAEIA</sequence>
<dbReference type="SUPFAM" id="SSF46785">
    <property type="entry name" value="Winged helix' DNA-binding domain"/>
    <property type="match status" value="1"/>
</dbReference>
<dbReference type="PROSITE" id="PS50944">
    <property type="entry name" value="HTH_DTXR"/>
    <property type="match status" value="1"/>
</dbReference>
<dbReference type="GO" id="GO:0045892">
    <property type="term" value="P:negative regulation of DNA-templated transcription"/>
    <property type="evidence" value="ECO:0007669"/>
    <property type="project" value="TreeGrafter"/>
</dbReference>
<keyword evidence="4" id="KW-0804">Transcription</keyword>
<evidence type="ECO:0000259" key="5">
    <source>
        <dbReference type="PROSITE" id="PS50944"/>
    </source>
</evidence>
<protein>
    <recommendedName>
        <fullName evidence="5">HTH dtxR-type domain-containing protein</fullName>
    </recommendedName>
</protein>
<dbReference type="SMART" id="SM00529">
    <property type="entry name" value="HTH_DTXR"/>
    <property type="match status" value="1"/>
</dbReference>
<dbReference type="InterPro" id="IPR022687">
    <property type="entry name" value="HTH_DTXR"/>
</dbReference>
<dbReference type="PANTHER" id="PTHR33238">
    <property type="entry name" value="IRON (METAL) DEPENDENT REPRESSOR, DTXR FAMILY"/>
    <property type="match status" value="1"/>
</dbReference>
<dbReference type="InterPro" id="IPR036388">
    <property type="entry name" value="WH-like_DNA-bd_sf"/>
</dbReference>
<proteinExistence type="inferred from homology"/>
<dbReference type="Pfam" id="PF02742">
    <property type="entry name" value="Fe_dep_repr_C"/>
    <property type="match status" value="1"/>
</dbReference>
<dbReference type="GO" id="GO:0003677">
    <property type="term" value="F:DNA binding"/>
    <property type="evidence" value="ECO:0007669"/>
    <property type="project" value="UniProtKB-KW"/>
</dbReference>
<dbReference type="GO" id="GO:0003700">
    <property type="term" value="F:DNA-binding transcription factor activity"/>
    <property type="evidence" value="ECO:0007669"/>
    <property type="project" value="InterPro"/>
</dbReference>
<dbReference type="InterPro" id="IPR001367">
    <property type="entry name" value="Fe_dep_repressor"/>
</dbReference>
<comment type="caution">
    <text evidence="6">The sequence shown here is derived from an EMBL/GenBank/DDBJ whole genome shotgun (WGS) entry which is preliminary data.</text>
</comment>
<dbReference type="GO" id="GO:0046914">
    <property type="term" value="F:transition metal ion binding"/>
    <property type="evidence" value="ECO:0007669"/>
    <property type="project" value="InterPro"/>
</dbReference>
<dbReference type="SUPFAM" id="SSF47979">
    <property type="entry name" value="Iron-dependent repressor protein, dimerization domain"/>
    <property type="match status" value="1"/>
</dbReference>
<dbReference type="InterPro" id="IPR022689">
    <property type="entry name" value="Iron_dep_repressor"/>
</dbReference>
<keyword evidence="3" id="KW-0238">DNA-binding</keyword>
<accession>X1G6U5</accession>
<evidence type="ECO:0000256" key="1">
    <source>
        <dbReference type="ARBA" id="ARBA00007871"/>
    </source>
</evidence>
<dbReference type="PANTHER" id="PTHR33238:SF10">
    <property type="entry name" value="IRON-DEPENDENT REPRESSOR IDER"/>
    <property type="match status" value="1"/>
</dbReference>
<reference evidence="6" key="1">
    <citation type="journal article" date="2014" name="Front. Microbiol.">
        <title>High frequency of phylogenetically diverse reductive dehalogenase-homologous genes in deep subseafloor sedimentary metagenomes.</title>
        <authorList>
            <person name="Kawai M."/>
            <person name="Futagami T."/>
            <person name="Toyoda A."/>
            <person name="Takaki Y."/>
            <person name="Nishi S."/>
            <person name="Hori S."/>
            <person name="Arai W."/>
            <person name="Tsubouchi T."/>
            <person name="Morono Y."/>
            <person name="Uchiyama I."/>
            <person name="Ito T."/>
            <person name="Fujiyama A."/>
            <person name="Inagaki F."/>
            <person name="Takami H."/>
        </authorList>
    </citation>
    <scope>NUCLEOTIDE SEQUENCE</scope>
    <source>
        <strain evidence="6">Expedition CK06-06</strain>
    </source>
</reference>
<keyword evidence="2" id="KW-0805">Transcription regulation</keyword>
<name>X1G6U5_9ZZZZ</name>